<accession>A0ABN9RX10</accession>
<evidence type="ECO:0000313" key="4">
    <source>
        <dbReference type="Proteomes" id="UP001189429"/>
    </source>
</evidence>
<feature type="region of interest" description="Disordered" evidence="1">
    <location>
        <begin position="1"/>
        <end position="52"/>
    </location>
</feature>
<dbReference type="EMBL" id="CAUYUJ010008164">
    <property type="protein sequence ID" value="CAK0823071.1"/>
    <property type="molecule type" value="Genomic_DNA"/>
</dbReference>
<gene>
    <name evidence="3" type="ORF">PCOR1329_LOCUS23921</name>
    <name evidence="2" type="ORF">PCOR1329_LOCUS8779</name>
</gene>
<dbReference type="Proteomes" id="UP001189429">
    <property type="component" value="Unassembled WGS sequence"/>
</dbReference>
<proteinExistence type="predicted"/>
<dbReference type="EMBL" id="CAUYUJ010002423">
    <property type="protein sequence ID" value="CAK0800709.1"/>
    <property type="molecule type" value="Genomic_DNA"/>
</dbReference>
<keyword evidence="4" id="KW-1185">Reference proteome</keyword>
<organism evidence="3 4">
    <name type="scientific">Prorocentrum cordatum</name>
    <dbReference type="NCBI Taxonomy" id="2364126"/>
    <lineage>
        <taxon>Eukaryota</taxon>
        <taxon>Sar</taxon>
        <taxon>Alveolata</taxon>
        <taxon>Dinophyceae</taxon>
        <taxon>Prorocentrales</taxon>
        <taxon>Prorocentraceae</taxon>
        <taxon>Prorocentrum</taxon>
    </lineage>
</organism>
<evidence type="ECO:0000313" key="3">
    <source>
        <dbReference type="EMBL" id="CAK0823071.1"/>
    </source>
</evidence>
<reference evidence="3" key="1">
    <citation type="submission" date="2023-10" db="EMBL/GenBank/DDBJ databases">
        <authorList>
            <person name="Chen Y."/>
            <person name="Shah S."/>
            <person name="Dougan E. K."/>
            <person name="Thang M."/>
            <person name="Chan C."/>
        </authorList>
    </citation>
    <scope>NUCLEOTIDE SEQUENCE [LARGE SCALE GENOMIC DNA]</scope>
</reference>
<comment type="caution">
    <text evidence="3">The sequence shown here is derived from an EMBL/GenBank/DDBJ whole genome shotgun (WGS) entry which is preliminary data.</text>
</comment>
<sequence>VQAISSAPGQGIAQSSSDVGSSDSEASMESSDDEIERVESAKKKKMGKNDSSAAIDKSNVVFGRVASLEAVFEGLQKKSESWYTPFAPGVEKGLATLQELKLELTAIIQG</sequence>
<feature type="compositionally biased region" description="Polar residues" evidence="1">
    <location>
        <begin position="1"/>
        <end position="14"/>
    </location>
</feature>
<protein>
    <submittedName>
        <fullName evidence="3">Uncharacterized protein</fullName>
    </submittedName>
</protein>
<feature type="non-terminal residue" evidence="3">
    <location>
        <position position="1"/>
    </location>
</feature>
<evidence type="ECO:0000256" key="1">
    <source>
        <dbReference type="SAM" id="MobiDB-lite"/>
    </source>
</evidence>
<feature type="non-terminal residue" evidence="3">
    <location>
        <position position="110"/>
    </location>
</feature>
<name>A0ABN9RX10_9DINO</name>
<feature type="compositionally biased region" description="Low complexity" evidence="1">
    <location>
        <begin position="15"/>
        <end position="29"/>
    </location>
</feature>
<evidence type="ECO:0000313" key="2">
    <source>
        <dbReference type="EMBL" id="CAK0800709.1"/>
    </source>
</evidence>